<dbReference type="eggNOG" id="KOG3091">
    <property type="taxonomic scope" value="Eukaryota"/>
</dbReference>
<proteinExistence type="predicted"/>
<evidence type="ECO:0000313" key="6">
    <source>
        <dbReference type="EMBL" id="CAJ08535.1"/>
    </source>
</evidence>
<sequence length="474" mass="49322">MFGANAPSTGIGAPAAGFGKPPATFGTSALSGANTTATAGRGFGAATGASATPGFGIAFAAPSTSTAAAGGASGFGSSAASGTTGFGGAAGFGSSAASGTTGFGGAAGFGSSAASGTTGFGAGGGFGAKPGSGFGVSATSGFGAPATGTTGFGAGATAPAAIGGWGAQQPNPAMQPQAPQQPQPTVTLQDFARQSALASYLVKLDESYNALHPNCRFRAFVYNSCGAGQVMDAIQKERYTAHLNGGGCSEEAYMQALHQNPDPGRLYPSPIHFSQELLRRTEKQREAVKVLQKKVTELLQDIDTVAAMDAANVRRQREVEQEEVMLQHRWYSLLCKMELLRRHGSSCGEEGLLNSRVEQLRKLLRAPGRFSQLLSELRPFLTEEASRVAMITQQSANKTEARQQQQQCRFVGSAPAAWRNAGSQPLLRTEVDPYIMKDWVQFAKQMQDGIETLNELLKTDLKEMQAIRSRVEAS</sequence>
<dbReference type="Pfam" id="PF13874">
    <property type="entry name" value="Nup54"/>
    <property type="match status" value="1"/>
</dbReference>
<comment type="subcellular location">
    <subcellularLocation>
        <location evidence="1">Nucleus</location>
    </subcellularLocation>
</comment>
<keyword evidence="7" id="KW-1185">Reference proteome</keyword>
<dbReference type="VEuPathDB" id="TriTrypDB:LmjF.31.2900"/>
<dbReference type="KEGG" id="lma:LMJF_31_2900"/>
<dbReference type="OMA" id="MMQTRLH"/>
<gene>
    <name evidence="6" type="ORF">LMJF_31_2900</name>
</gene>
<reference evidence="6 7" key="1">
    <citation type="journal article" date="2005" name="Science">
        <title>The genome of the kinetoplastid parasite, Leishmania major.</title>
        <authorList>
            <person name="Ivens A.C."/>
            <person name="Peacock C.S."/>
            <person name="Worthey E.A."/>
            <person name="Murphy L."/>
            <person name="Aggarwal G."/>
            <person name="Berriman M."/>
            <person name="Sisk E."/>
            <person name="Rajandream M.A."/>
            <person name="Adlem E."/>
            <person name="Aert R."/>
            <person name="Anupama A."/>
            <person name="Apostolou Z."/>
            <person name="Attipoe P."/>
            <person name="Bason N."/>
            <person name="Bauser C."/>
            <person name="Beck A."/>
            <person name="Beverley S.M."/>
            <person name="Bianchettin G."/>
            <person name="Borzym K."/>
            <person name="Bothe G."/>
            <person name="Bruschi C.V."/>
            <person name="Collins M."/>
            <person name="Cadag E."/>
            <person name="Ciarloni L."/>
            <person name="Clayton C."/>
            <person name="Coulson R.M."/>
            <person name="Cronin A."/>
            <person name="Cruz A.K."/>
            <person name="Davies R.M."/>
            <person name="De Gaudenzi J."/>
            <person name="Dobson D.E."/>
            <person name="Duesterhoeft A."/>
            <person name="Fazelina G."/>
            <person name="Fosker N."/>
            <person name="Frasch A.C."/>
            <person name="Fraser A."/>
            <person name="Fuchs M."/>
            <person name="Gabel C."/>
            <person name="Goble A."/>
            <person name="Goffeau A."/>
            <person name="Harris D."/>
            <person name="Hertz-Fowler C."/>
            <person name="Hilbert H."/>
            <person name="Horn D."/>
            <person name="Huang Y."/>
            <person name="Klages S."/>
            <person name="Knights A."/>
            <person name="Kube M."/>
            <person name="Larke N."/>
            <person name="Litvin L."/>
            <person name="Lord A."/>
            <person name="Louie T."/>
            <person name="Marra M."/>
            <person name="Masuy D."/>
            <person name="Matthews K."/>
            <person name="Michaeli S."/>
            <person name="Mottram J.C."/>
            <person name="Muller-Auer S."/>
            <person name="Munden H."/>
            <person name="Nelson S."/>
            <person name="Norbertczak H."/>
            <person name="Oliver K."/>
            <person name="O'neil S."/>
            <person name="Pentony M."/>
            <person name="Pohl T.M."/>
            <person name="Price C."/>
            <person name="Purnelle B."/>
            <person name="Quail M.A."/>
            <person name="Rabbinowitsch E."/>
            <person name="Reinhardt R."/>
            <person name="Rieger M."/>
            <person name="Rinta J."/>
            <person name="Robben J."/>
            <person name="Robertson L."/>
            <person name="Ruiz J.C."/>
            <person name="Rutter S."/>
            <person name="Saunders D."/>
            <person name="Schafer M."/>
            <person name="Schein J."/>
            <person name="Schwartz D.C."/>
            <person name="Seeger K."/>
            <person name="Seyler A."/>
            <person name="Sharp S."/>
            <person name="Shin H."/>
            <person name="Sivam D."/>
            <person name="Squares R."/>
            <person name="Squares S."/>
            <person name="Tosato V."/>
            <person name="Vogt C."/>
            <person name="Volckaert G."/>
            <person name="Wambutt R."/>
            <person name="Warren T."/>
            <person name="Wedler H."/>
            <person name="Woodward J."/>
            <person name="Zhou S."/>
            <person name="Zimmermann W."/>
            <person name="Smith D.F."/>
            <person name="Blackwell J.M."/>
            <person name="Stuart K.D."/>
            <person name="Barrell B."/>
            <person name="Myler P.J."/>
        </authorList>
    </citation>
    <scope>NUCLEOTIDE SEQUENCE [LARGE SCALE GENOMIC DNA]</scope>
    <source>
        <strain evidence="7">MHOM/IL/81/Friedlin</strain>
    </source>
</reference>
<dbReference type="InterPro" id="IPR024864">
    <property type="entry name" value="Nup54/Nup57/Nup44"/>
</dbReference>
<accession>Q4Q5W9</accession>
<dbReference type="EMBL" id="FR796427">
    <property type="protein sequence ID" value="CAJ08535.1"/>
    <property type="molecule type" value="Genomic_DNA"/>
</dbReference>
<dbReference type="GO" id="GO:0006999">
    <property type="term" value="P:nuclear pore organization"/>
    <property type="evidence" value="ECO:0000318"/>
    <property type="project" value="GO_Central"/>
</dbReference>
<dbReference type="GO" id="GO:0017056">
    <property type="term" value="F:structural constituent of nuclear pore"/>
    <property type="evidence" value="ECO:0000318"/>
    <property type="project" value="GO_Central"/>
</dbReference>
<organism evidence="6 7">
    <name type="scientific">Leishmania major</name>
    <dbReference type="NCBI Taxonomy" id="5664"/>
    <lineage>
        <taxon>Eukaryota</taxon>
        <taxon>Discoba</taxon>
        <taxon>Euglenozoa</taxon>
        <taxon>Kinetoplastea</taxon>
        <taxon>Metakinetoplastina</taxon>
        <taxon>Trypanosomatida</taxon>
        <taxon>Trypanosomatidae</taxon>
        <taxon>Leishmaniinae</taxon>
        <taxon>Leishmania</taxon>
    </lineage>
</organism>
<dbReference type="GeneID" id="5654227"/>
<dbReference type="STRING" id="5664.Q4Q5W9"/>
<dbReference type="GO" id="GO:0044613">
    <property type="term" value="C:nuclear pore central transport channel"/>
    <property type="evidence" value="ECO:0000266"/>
    <property type="project" value="GeneDB"/>
</dbReference>
<name>Q4Q5W9_LEIMA</name>
<dbReference type="VEuPathDB" id="TriTrypDB:LMJSD75_310039700"/>
<dbReference type="FunCoup" id="Q4Q5W9">
    <property type="interactions" value="28"/>
</dbReference>
<dbReference type="PANTHER" id="PTHR13000">
    <property type="entry name" value="NUCLEOPORIN P54"/>
    <property type="match status" value="1"/>
</dbReference>
<dbReference type="AlphaFoldDB" id="Q4Q5W9"/>
<feature type="domain" description="Nucleoporin Nup54 alpha-helical" evidence="5">
    <location>
        <begin position="246"/>
        <end position="378"/>
    </location>
</feature>
<evidence type="ECO:0000256" key="3">
    <source>
        <dbReference type="ARBA" id="ARBA00023242"/>
    </source>
</evidence>
<evidence type="ECO:0000313" key="7">
    <source>
        <dbReference type="Proteomes" id="UP000000542"/>
    </source>
</evidence>
<dbReference type="InterPro" id="IPR025712">
    <property type="entry name" value="Nup54_alpha-helical_dom"/>
</dbReference>
<keyword evidence="3" id="KW-0539">Nucleus</keyword>
<dbReference type="GO" id="GO:0006607">
    <property type="term" value="P:NLS-bearing protein import into nucleus"/>
    <property type="evidence" value="ECO:0000318"/>
    <property type="project" value="GO_Central"/>
</dbReference>
<feature type="region of interest" description="Disordered" evidence="4">
    <location>
        <begin position="161"/>
        <end position="183"/>
    </location>
</feature>
<dbReference type="GO" id="GO:0005643">
    <property type="term" value="C:nuclear pore"/>
    <property type="evidence" value="ECO:0000266"/>
    <property type="project" value="GeneDB"/>
</dbReference>
<evidence type="ECO:0000256" key="4">
    <source>
        <dbReference type="SAM" id="MobiDB-lite"/>
    </source>
</evidence>
<evidence type="ECO:0000256" key="2">
    <source>
        <dbReference type="ARBA" id="ARBA00022448"/>
    </source>
</evidence>
<evidence type="ECO:0000259" key="5">
    <source>
        <dbReference type="Pfam" id="PF13874"/>
    </source>
</evidence>
<dbReference type="VEuPathDB" id="TriTrypDB:LMJFC_310045100"/>
<keyword evidence="2" id="KW-0813">Transport</keyword>
<dbReference type="PANTHER" id="PTHR13000:SF0">
    <property type="entry name" value="NUCLEOPORIN P54"/>
    <property type="match status" value="1"/>
</dbReference>
<dbReference type="HOGENOM" id="CLU_576791_0_0_1"/>
<evidence type="ECO:0000256" key="1">
    <source>
        <dbReference type="ARBA" id="ARBA00004123"/>
    </source>
</evidence>
<protein>
    <submittedName>
        <fullName evidence="6">Putative nucleoporin (NUP54/57)</fullName>
    </submittedName>
</protein>
<dbReference type="Proteomes" id="UP000000542">
    <property type="component" value="Chromosome 31"/>
</dbReference>
<reference evidence="6 7" key="2">
    <citation type="journal article" date="2011" name="Genome Res.">
        <title>Chromosome and gene copy number variation allow major structural change between species and strains of Leishmania.</title>
        <authorList>
            <person name="Rogers M.B."/>
            <person name="Hilley J.D."/>
            <person name="Dickens N.J."/>
            <person name="Wilkes J."/>
            <person name="Bates P.A."/>
            <person name="Depledge D.P."/>
            <person name="Harris D."/>
            <person name="Her Y."/>
            <person name="Herzyk P."/>
            <person name="Imamura H."/>
            <person name="Otto T.D."/>
            <person name="Sanders M."/>
            <person name="Seeger K."/>
            <person name="Dujardin J.C."/>
            <person name="Berriman M."/>
            <person name="Smith D.F."/>
            <person name="Hertz-Fowler C."/>
            <person name="Mottram J.C."/>
        </authorList>
    </citation>
    <scope>NUCLEOTIDE SEQUENCE [LARGE SCALE GENOMIC DNA]</scope>
    <source>
        <strain evidence="7">MHOM/IL/81/Friedlin</strain>
    </source>
</reference>
<dbReference type="RefSeq" id="XP_001685279.1">
    <property type="nucleotide sequence ID" value="XM_001685227.1"/>
</dbReference>
<dbReference type="InParanoid" id="Q4Q5W9"/>
<dbReference type="VEuPathDB" id="TriTrypDB:LMJLV39_310039700"/>
<dbReference type="GO" id="GO:0036228">
    <property type="term" value="P:protein localization to nuclear inner membrane"/>
    <property type="evidence" value="ECO:0000318"/>
    <property type="project" value="GO_Central"/>
</dbReference>